<evidence type="ECO:0000256" key="1">
    <source>
        <dbReference type="SAM" id="Phobius"/>
    </source>
</evidence>
<gene>
    <name evidence="2" type="ORF">SAMN05216266_13714</name>
</gene>
<keyword evidence="1" id="KW-1133">Transmembrane helix</keyword>
<proteinExistence type="predicted"/>
<organism evidence="2 3">
    <name type="scientific">Amycolatopsis marina</name>
    <dbReference type="NCBI Taxonomy" id="490629"/>
    <lineage>
        <taxon>Bacteria</taxon>
        <taxon>Bacillati</taxon>
        <taxon>Actinomycetota</taxon>
        <taxon>Actinomycetes</taxon>
        <taxon>Pseudonocardiales</taxon>
        <taxon>Pseudonocardiaceae</taxon>
        <taxon>Amycolatopsis</taxon>
    </lineage>
</organism>
<dbReference type="Proteomes" id="UP000243799">
    <property type="component" value="Unassembled WGS sequence"/>
</dbReference>
<dbReference type="AlphaFoldDB" id="A0A1I1CM29"/>
<feature type="transmembrane region" description="Helical" evidence="1">
    <location>
        <begin position="16"/>
        <end position="35"/>
    </location>
</feature>
<feature type="transmembrane region" description="Helical" evidence="1">
    <location>
        <begin position="41"/>
        <end position="58"/>
    </location>
</feature>
<accession>A0A1I1CM29</accession>
<sequence>MVDQEEAKLRKRQFRAVMMLLPLALAMVIMMAVLGESSWQMWLFGGLMVLSATGMLIGQIMERRRTEAGGNG</sequence>
<keyword evidence="1" id="KW-0812">Transmembrane</keyword>
<dbReference type="RefSeq" id="WP_091679624.1">
    <property type="nucleotide sequence ID" value="NZ_FOKG01000037.1"/>
</dbReference>
<keyword evidence="1" id="KW-0472">Membrane</keyword>
<name>A0A1I1CM29_9PSEU</name>
<reference evidence="3" key="1">
    <citation type="submission" date="2016-10" db="EMBL/GenBank/DDBJ databases">
        <authorList>
            <person name="Varghese N."/>
            <person name="Submissions S."/>
        </authorList>
    </citation>
    <scope>NUCLEOTIDE SEQUENCE [LARGE SCALE GENOMIC DNA]</scope>
    <source>
        <strain evidence="3">CGMCC 4.3568</strain>
    </source>
</reference>
<evidence type="ECO:0000313" key="3">
    <source>
        <dbReference type="Proteomes" id="UP000243799"/>
    </source>
</evidence>
<protein>
    <submittedName>
        <fullName evidence="2">Uncharacterized protein</fullName>
    </submittedName>
</protein>
<dbReference type="EMBL" id="FOKG01000037">
    <property type="protein sequence ID" value="SFB63769.1"/>
    <property type="molecule type" value="Genomic_DNA"/>
</dbReference>
<dbReference type="OrthoDB" id="57483at1813"/>
<evidence type="ECO:0000313" key="2">
    <source>
        <dbReference type="EMBL" id="SFB63769.1"/>
    </source>
</evidence>
<keyword evidence="3" id="KW-1185">Reference proteome</keyword>